<protein>
    <submittedName>
        <fullName evidence="1">Aldo-keto reductase family 1 member A1-A</fullName>
    </submittedName>
</protein>
<dbReference type="Proteomes" id="UP001060215">
    <property type="component" value="Chromosome 3"/>
</dbReference>
<proteinExistence type="predicted"/>
<reference evidence="1 2" key="1">
    <citation type="journal article" date="2022" name="Plant J.">
        <title>Chromosome-level genome of Camellia lanceoleosa provides a valuable resource for understanding genome evolution and self-incompatibility.</title>
        <authorList>
            <person name="Gong W."/>
            <person name="Xiao S."/>
            <person name="Wang L."/>
            <person name="Liao Z."/>
            <person name="Chang Y."/>
            <person name="Mo W."/>
            <person name="Hu G."/>
            <person name="Li W."/>
            <person name="Zhao G."/>
            <person name="Zhu H."/>
            <person name="Hu X."/>
            <person name="Ji K."/>
            <person name="Xiang X."/>
            <person name="Song Q."/>
            <person name="Yuan D."/>
            <person name="Jin S."/>
            <person name="Zhang L."/>
        </authorList>
    </citation>
    <scope>NUCLEOTIDE SEQUENCE [LARGE SCALE GENOMIC DNA]</scope>
    <source>
        <strain evidence="1">SQ_2022a</strain>
    </source>
</reference>
<keyword evidence="2" id="KW-1185">Reference proteome</keyword>
<evidence type="ECO:0000313" key="1">
    <source>
        <dbReference type="EMBL" id="KAI8026146.1"/>
    </source>
</evidence>
<dbReference type="EMBL" id="CM045760">
    <property type="protein sequence ID" value="KAI8026146.1"/>
    <property type="molecule type" value="Genomic_DNA"/>
</dbReference>
<name>A0ACC0IL87_9ERIC</name>
<gene>
    <name evidence="1" type="ORF">LOK49_LG02G02739</name>
</gene>
<evidence type="ECO:0000313" key="2">
    <source>
        <dbReference type="Proteomes" id="UP001060215"/>
    </source>
</evidence>
<organism evidence="1 2">
    <name type="scientific">Camellia lanceoleosa</name>
    <dbReference type="NCBI Taxonomy" id="1840588"/>
    <lineage>
        <taxon>Eukaryota</taxon>
        <taxon>Viridiplantae</taxon>
        <taxon>Streptophyta</taxon>
        <taxon>Embryophyta</taxon>
        <taxon>Tracheophyta</taxon>
        <taxon>Spermatophyta</taxon>
        <taxon>Magnoliopsida</taxon>
        <taxon>eudicotyledons</taxon>
        <taxon>Gunneridae</taxon>
        <taxon>Pentapetalae</taxon>
        <taxon>asterids</taxon>
        <taxon>Ericales</taxon>
        <taxon>Theaceae</taxon>
        <taxon>Camellia</taxon>
    </lineage>
</organism>
<comment type="caution">
    <text evidence="1">The sequence shown here is derived from an EMBL/GenBank/DDBJ whole genome shotgun (WGS) entry which is preliminary data.</text>
</comment>
<sequence length="134" mass="15331">MITTVSSLHHQVRMDWCGSSVPKTSEYSFSLPLIKRNSDTMNSLNKMENSVRVSLKNLGVSNLDLYLMHWPESSAFGDATDPRTKSGSEYRQFLNWFKTTWKAMEGLVELVLVRAIGVSHFNIEQIKELLSEFL</sequence>
<accession>A0ACC0IL87</accession>